<accession>A0A378T5J2</accession>
<evidence type="ECO:0000313" key="2">
    <source>
        <dbReference type="EMBL" id="STZ56082.1"/>
    </source>
</evidence>
<evidence type="ECO:0000256" key="1">
    <source>
        <dbReference type="SAM" id="SignalP"/>
    </source>
</evidence>
<feature type="signal peptide" evidence="1">
    <location>
        <begin position="1"/>
        <end position="19"/>
    </location>
</feature>
<sequence length="143" mass="16255">MKKFALPLILALIASPAFAETVFLCNTTNGKQIKLVDNGDTFTYEFGKGKKTELKFSIAKHKIDYTEDHWKLTSGYHWTMPYKGNTYTVFSSTINVDENREELDTPRKEAGVTVNQDKPNSKTILCNPKQIKVDKIENYVTPS</sequence>
<dbReference type="RefSeq" id="WP_115005551.1">
    <property type="nucleotide sequence ID" value="NZ_UGQU01000001.1"/>
</dbReference>
<dbReference type="EMBL" id="UGQU01000001">
    <property type="protein sequence ID" value="STZ56082.1"/>
    <property type="molecule type" value="Genomic_DNA"/>
</dbReference>
<gene>
    <name evidence="2" type="ORF">NCTC10359_00683</name>
</gene>
<dbReference type="AlphaFoldDB" id="A0A378T5J2"/>
<dbReference type="Proteomes" id="UP000254437">
    <property type="component" value="Unassembled WGS sequence"/>
</dbReference>
<reference evidence="2 3" key="1">
    <citation type="submission" date="2018-06" db="EMBL/GenBank/DDBJ databases">
        <authorList>
            <consortium name="Pathogen Informatics"/>
            <person name="Doyle S."/>
        </authorList>
    </citation>
    <scope>NUCLEOTIDE SEQUENCE [LARGE SCALE GENOMIC DNA]</scope>
    <source>
        <strain evidence="2 3">NCTC10359</strain>
    </source>
</reference>
<evidence type="ECO:0000313" key="3">
    <source>
        <dbReference type="Proteomes" id="UP000254437"/>
    </source>
</evidence>
<keyword evidence="1" id="KW-0732">Signal</keyword>
<protein>
    <submittedName>
        <fullName evidence="2">Uncharacterized protein</fullName>
    </submittedName>
</protein>
<feature type="chain" id="PRO_5016995238" evidence="1">
    <location>
        <begin position="20"/>
        <end position="143"/>
    </location>
</feature>
<name>A0A378T5J2_MORLA</name>
<proteinExistence type="predicted"/>
<organism evidence="2 3">
    <name type="scientific">Moraxella lacunata</name>
    <dbReference type="NCBI Taxonomy" id="477"/>
    <lineage>
        <taxon>Bacteria</taxon>
        <taxon>Pseudomonadati</taxon>
        <taxon>Pseudomonadota</taxon>
        <taxon>Gammaproteobacteria</taxon>
        <taxon>Moraxellales</taxon>
        <taxon>Moraxellaceae</taxon>
        <taxon>Moraxella</taxon>
    </lineage>
</organism>